<comment type="PTM">
    <text evidence="6">Binds 1 heme c group covalently per subunit.</text>
</comment>
<keyword evidence="2 6" id="KW-0349">Heme</keyword>
<keyword evidence="10" id="KW-1185">Reference proteome</keyword>
<dbReference type="Gene3D" id="1.10.760.10">
    <property type="entry name" value="Cytochrome c-like domain"/>
    <property type="match status" value="1"/>
</dbReference>
<dbReference type="GO" id="GO:0020037">
    <property type="term" value="F:heme binding"/>
    <property type="evidence" value="ECO:0007669"/>
    <property type="project" value="InterPro"/>
</dbReference>
<protein>
    <submittedName>
        <fullName evidence="9">Cytochrome c class I</fullName>
    </submittedName>
</protein>
<organism evidence="9 10">
    <name type="scientific">Sideroxydans lithotrophicus (strain ES-1)</name>
    <dbReference type="NCBI Taxonomy" id="580332"/>
    <lineage>
        <taxon>Bacteria</taxon>
        <taxon>Pseudomonadati</taxon>
        <taxon>Pseudomonadota</taxon>
        <taxon>Betaproteobacteria</taxon>
        <taxon>Nitrosomonadales</taxon>
        <taxon>Gallionellaceae</taxon>
        <taxon>Sideroxydans</taxon>
    </lineage>
</organism>
<evidence type="ECO:0000259" key="8">
    <source>
        <dbReference type="PROSITE" id="PS51007"/>
    </source>
</evidence>
<accession>D5CNZ7</accession>
<dbReference type="GO" id="GO:0005506">
    <property type="term" value="F:iron ion binding"/>
    <property type="evidence" value="ECO:0007669"/>
    <property type="project" value="InterPro"/>
</dbReference>
<evidence type="ECO:0000256" key="3">
    <source>
        <dbReference type="ARBA" id="ARBA00022723"/>
    </source>
</evidence>
<proteinExistence type="predicted"/>
<evidence type="ECO:0000256" key="5">
    <source>
        <dbReference type="ARBA" id="ARBA00023004"/>
    </source>
</evidence>
<feature type="domain" description="Cytochrome c" evidence="8">
    <location>
        <begin position="8"/>
        <end position="105"/>
    </location>
</feature>
<feature type="signal peptide" evidence="7">
    <location>
        <begin position="1"/>
        <end position="22"/>
    </location>
</feature>
<dbReference type="PROSITE" id="PS51007">
    <property type="entry name" value="CYTC"/>
    <property type="match status" value="1"/>
</dbReference>
<evidence type="ECO:0000256" key="6">
    <source>
        <dbReference type="PIRSR" id="PIRSR602324-1"/>
    </source>
</evidence>
<keyword evidence="3 6" id="KW-0479">Metal-binding</keyword>
<dbReference type="InterPro" id="IPR036909">
    <property type="entry name" value="Cyt_c-like_dom_sf"/>
</dbReference>
<evidence type="ECO:0000313" key="10">
    <source>
        <dbReference type="Proteomes" id="UP000001625"/>
    </source>
</evidence>
<sequence length="105" mass="10843" precursor="true">MKTIIASMIAAAGLMTAASAMAAEMPELAKKSGCVACHAIDKKLVGPGWMEIAKKYKGDKGAEAKLVTKVAKGGGGVWGAMPMPPNSPKVSDADIKTLVKFILKL</sequence>
<keyword evidence="5 6" id="KW-0408">Iron</keyword>
<evidence type="ECO:0000256" key="1">
    <source>
        <dbReference type="ARBA" id="ARBA00022448"/>
    </source>
</evidence>
<evidence type="ECO:0000256" key="2">
    <source>
        <dbReference type="ARBA" id="ARBA00022617"/>
    </source>
</evidence>
<dbReference type="eggNOG" id="COG4654">
    <property type="taxonomic scope" value="Bacteria"/>
</dbReference>
<keyword evidence="4" id="KW-0249">Electron transport</keyword>
<dbReference type="RefSeq" id="WP_013030816.1">
    <property type="nucleotide sequence ID" value="NC_013959.1"/>
</dbReference>
<feature type="binding site" description="axial binding residue" evidence="6">
    <location>
        <position position="38"/>
    </location>
    <ligand>
        <name>heme c</name>
        <dbReference type="ChEBI" id="CHEBI:61717"/>
    </ligand>
    <ligandPart>
        <name>Fe</name>
        <dbReference type="ChEBI" id="CHEBI:18248"/>
    </ligandPart>
</feature>
<gene>
    <name evidence="9" type="ordered locus">Slit_2693</name>
</gene>
<dbReference type="STRING" id="580332.Slit_2693"/>
<dbReference type="HOGENOM" id="CLU_133112_1_1_4"/>
<dbReference type="SUPFAM" id="SSF46626">
    <property type="entry name" value="Cytochrome c"/>
    <property type="match status" value="1"/>
</dbReference>
<feature type="binding site" description="covalent" evidence="6">
    <location>
        <position position="34"/>
    </location>
    <ligand>
        <name>heme c</name>
        <dbReference type="ChEBI" id="CHEBI:61717"/>
    </ligand>
</feature>
<evidence type="ECO:0000313" key="9">
    <source>
        <dbReference type="EMBL" id="ADE12918.1"/>
    </source>
</evidence>
<name>D5CNZ7_SIDLE</name>
<dbReference type="InterPro" id="IPR009056">
    <property type="entry name" value="Cyt_c-like_dom"/>
</dbReference>
<dbReference type="PRINTS" id="PR00606">
    <property type="entry name" value="CYTCHROMECID"/>
</dbReference>
<reference evidence="9 10" key="1">
    <citation type="submission" date="2010-03" db="EMBL/GenBank/DDBJ databases">
        <title>Complete sequence of Sideroxydans lithotrophicus ES-1.</title>
        <authorList>
            <consortium name="US DOE Joint Genome Institute"/>
            <person name="Lucas S."/>
            <person name="Copeland A."/>
            <person name="Lapidus A."/>
            <person name="Cheng J.-F."/>
            <person name="Bruce D."/>
            <person name="Goodwin L."/>
            <person name="Pitluck S."/>
            <person name="Munk A.C."/>
            <person name="Detter J.C."/>
            <person name="Han C."/>
            <person name="Tapia R."/>
            <person name="Larimer F."/>
            <person name="Land M."/>
            <person name="Hauser L."/>
            <person name="Kyrpides N."/>
            <person name="Ivanova N."/>
            <person name="Emerson D."/>
            <person name="Woyke T."/>
        </authorList>
    </citation>
    <scope>NUCLEOTIDE SEQUENCE [LARGE SCALE GENOMIC DNA]</scope>
    <source>
        <strain evidence="9 10">ES-1</strain>
    </source>
</reference>
<dbReference type="AlphaFoldDB" id="D5CNZ7"/>
<evidence type="ECO:0000256" key="7">
    <source>
        <dbReference type="SAM" id="SignalP"/>
    </source>
</evidence>
<dbReference type="Proteomes" id="UP000001625">
    <property type="component" value="Chromosome"/>
</dbReference>
<dbReference type="InterPro" id="IPR002324">
    <property type="entry name" value="Cyt_c_ID"/>
</dbReference>
<dbReference type="Pfam" id="PF00034">
    <property type="entry name" value="Cytochrom_C"/>
    <property type="match status" value="1"/>
</dbReference>
<feature type="chain" id="PRO_5003069473" evidence="7">
    <location>
        <begin position="23"/>
        <end position="105"/>
    </location>
</feature>
<dbReference type="GO" id="GO:0009055">
    <property type="term" value="F:electron transfer activity"/>
    <property type="evidence" value="ECO:0007669"/>
    <property type="project" value="InterPro"/>
</dbReference>
<feature type="binding site" description="axial binding residue" evidence="6">
    <location>
        <position position="83"/>
    </location>
    <ligand>
        <name>heme c</name>
        <dbReference type="ChEBI" id="CHEBI:61717"/>
    </ligand>
    <ligandPart>
        <name>Fe</name>
        <dbReference type="ChEBI" id="CHEBI:18248"/>
    </ligandPart>
</feature>
<keyword evidence="7" id="KW-0732">Signal</keyword>
<evidence type="ECO:0000256" key="4">
    <source>
        <dbReference type="ARBA" id="ARBA00022982"/>
    </source>
</evidence>
<dbReference type="OrthoDB" id="9811281at2"/>
<keyword evidence="1" id="KW-0813">Transport</keyword>
<dbReference type="KEGG" id="slt:Slit_2693"/>
<dbReference type="EMBL" id="CP001965">
    <property type="protein sequence ID" value="ADE12918.1"/>
    <property type="molecule type" value="Genomic_DNA"/>
</dbReference>